<evidence type="ECO:0000256" key="2">
    <source>
        <dbReference type="ARBA" id="ARBA00022679"/>
    </source>
</evidence>
<comment type="subcellular location">
    <subcellularLocation>
        <location evidence="1">Membrane</location>
        <topology evidence="1">Multi-pass membrane protein</topology>
    </subcellularLocation>
</comment>
<keyword evidence="2" id="KW-0808">Transferase</keyword>
<organism evidence="13 14">
    <name type="scientific">Elysia chlorotica</name>
    <name type="common">Eastern emerald elysia</name>
    <name type="synonym">Sea slug</name>
    <dbReference type="NCBI Taxonomy" id="188477"/>
    <lineage>
        <taxon>Eukaryota</taxon>
        <taxon>Metazoa</taxon>
        <taxon>Spiralia</taxon>
        <taxon>Lophotrochozoa</taxon>
        <taxon>Mollusca</taxon>
        <taxon>Gastropoda</taxon>
        <taxon>Heterobranchia</taxon>
        <taxon>Euthyneura</taxon>
        <taxon>Panpulmonata</taxon>
        <taxon>Sacoglossa</taxon>
        <taxon>Placobranchoidea</taxon>
        <taxon>Plakobranchidae</taxon>
        <taxon>Elysia</taxon>
    </lineage>
</organism>
<name>A0A3S0ZTZ6_ELYCH</name>
<evidence type="ECO:0000256" key="7">
    <source>
        <dbReference type="ARBA" id="ARBA00023315"/>
    </source>
</evidence>
<evidence type="ECO:0000256" key="11">
    <source>
        <dbReference type="ARBA" id="ARBA00047978"/>
    </source>
</evidence>
<feature type="transmembrane region" description="Helical" evidence="12">
    <location>
        <begin position="260"/>
        <end position="282"/>
    </location>
</feature>
<dbReference type="GO" id="GO:1990698">
    <property type="term" value="F:palmitoleoyltransferase activity"/>
    <property type="evidence" value="ECO:0007669"/>
    <property type="project" value="UniProtKB-EC"/>
</dbReference>
<keyword evidence="5 12" id="KW-1133">Transmembrane helix</keyword>
<dbReference type="EMBL" id="RQTK01000159">
    <property type="protein sequence ID" value="RUS85801.1"/>
    <property type="molecule type" value="Genomic_DNA"/>
</dbReference>
<feature type="transmembrane region" description="Helical" evidence="12">
    <location>
        <begin position="159"/>
        <end position="180"/>
    </location>
</feature>
<feature type="transmembrane region" description="Helical" evidence="12">
    <location>
        <begin position="80"/>
        <end position="98"/>
    </location>
</feature>
<keyword evidence="3" id="KW-0879">Wnt signaling pathway</keyword>
<keyword evidence="7" id="KW-0012">Acyltransferase</keyword>
<dbReference type="OrthoDB" id="5968863at2759"/>
<sequence>MGDYDYEYDDMEMDDYDPDAISYEQLMDYVDNYEGELTPEMLEVIETYKKRAGHNAGMDVSRIPVHELIENCVSPSCVQVLQLLLPLFIMCAAFRFFCYLSKAGSKDARVPAWLVHLTSALLGIMVLHSFFDMALLYLVACCTLAYFTFCLVCSWQRKYCGLAGAGVVVLVSLFCELWIVEPTTWHKIRGGQIILSMKIISLGIDVSQGDIADLPNVFEFLGYCFNVGSVIFGPWISYSQYYQLVENDNNMNGFMWCGQVLITSSLGIFCLVFSNCLTHWLILDNSQKWILAYRDAQSFRFSHYFVSFISDATSSLSGLTLRDNAIMNVVRPQNIEIPRSLVEVVTNWNLPMHNWLKTYVFKTVRPYGVFLAVLMTYAASSLLHGLNFQLAAVLLSLGFYSYTEFVFRRRLSVIYDACIQAKRCKPKCDHKYTSSHPVVMLVNVCLGALAVFHLAYLGLMFDSSAGEEKGYTMWHTLDKWSGLDFLSHWVALGTFILYWIV</sequence>
<feature type="transmembrane region" description="Helical" evidence="12">
    <location>
        <begin position="110"/>
        <end position="128"/>
    </location>
</feature>
<gene>
    <name evidence="13" type="ORF">EGW08_006430</name>
</gene>
<dbReference type="InterPro" id="IPR004299">
    <property type="entry name" value="MBOAT_fam"/>
</dbReference>
<evidence type="ECO:0000256" key="8">
    <source>
        <dbReference type="ARBA" id="ARBA00038269"/>
    </source>
</evidence>
<evidence type="ECO:0000256" key="6">
    <source>
        <dbReference type="ARBA" id="ARBA00023136"/>
    </source>
</evidence>
<dbReference type="Proteomes" id="UP000271974">
    <property type="component" value="Unassembled WGS sequence"/>
</dbReference>
<dbReference type="PANTHER" id="PTHR13906">
    <property type="entry name" value="PORCUPINE"/>
    <property type="match status" value="1"/>
</dbReference>
<dbReference type="STRING" id="188477.A0A3S0ZTZ6"/>
<dbReference type="GO" id="GO:0030258">
    <property type="term" value="P:lipid modification"/>
    <property type="evidence" value="ECO:0007669"/>
    <property type="project" value="TreeGrafter"/>
</dbReference>
<protein>
    <recommendedName>
        <fullName evidence="10">Protein-serine O-palmitoleoyltransferase porcupine</fullName>
        <ecNumber evidence="9">2.3.1.250</ecNumber>
    </recommendedName>
</protein>
<proteinExistence type="inferred from homology"/>
<evidence type="ECO:0000256" key="5">
    <source>
        <dbReference type="ARBA" id="ARBA00022989"/>
    </source>
</evidence>
<dbReference type="GO" id="GO:0016055">
    <property type="term" value="P:Wnt signaling pathway"/>
    <property type="evidence" value="ECO:0007669"/>
    <property type="project" value="UniProtKB-KW"/>
</dbReference>
<dbReference type="GO" id="GO:0005783">
    <property type="term" value="C:endoplasmic reticulum"/>
    <property type="evidence" value="ECO:0007669"/>
    <property type="project" value="TreeGrafter"/>
</dbReference>
<dbReference type="Pfam" id="PF03062">
    <property type="entry name" value="MBOAT"/>
    <property type="match status" value="1"/>
</dbReference>
<feature type="transmembrane region" description="Helical" evidence="12">
    <location>
        <begin position="480"/>
        <end position="500"/>
    </location>
</feature>
<dbReference type="AlphaFoldDB" id="A0A3S0ZTZ6"/>
<evidence type="ECO:0000313" key="13">
    <source>
        <dbReference type="EMBL" id="RUS85801.1"/>
    </source>
</evidence>
<keyword evidence="4 12" id="KW-0812">Transmembrane</keyword>
<dbReference type="GO" id="GO:0061355">
    <property type="term" value="P:Wnt protein secretion"/>
    <property type="evidence" value="ECO:0007669"/>
    <property type="project" value="TreeGrafter"/>
</dbReference>
<evidence type="ECO:0000313" key="14">
    <source>
        <dbReference type="Proteomes" id="UP000271974"/>
    </source>
</evidence>
<dbReference type="InterPro" id="IPR049941">
    <property type="entry name" value="LPLAT_7/PORCN-like"/>
</dbReference>
<dbReference type="EC" id="2.3.1.250" evidence="9"/>
<evidence type="ECO:0000256" key="9">
    <source>
        <dbReference type="ARBA" id="ARBA00038867"/>
    </source>
</evidence>
<evidence type="ECO:0000256" key="4">
    <source>
        <dbReference type="ARBA" id="ARBA00022692"/>
    </source>
</evidence>
<comment type="similarity">
    <text evidence="8">Belongs to the membrane-bound acyltransferase family. Porcupine subfamily.</text>
</comment>
<evidence type="ECO:0000256" key="1">
    <source>
        <dbReference type="ARBA" id="ARBA00004141"/>
    </source>
</evidence>
<dbReference type="GO" id="GO:0016020">
    <property type="term" value="C:membrane"/>
    <property type="evidence" value="ECO:0007669"/>
    <property type="project" value="UniProtKB-SubCell"/>
</dbReference>
<keyword evidence="6 12" id="KW-0472">Membrane</keyword>
<evidence type="ECO:0000256" key="3">
    <source>
        <dbReference type="ARBA" id="ARBA00022687"/>
    </source>
</evidence>
<dbReference type="PANTHER" id="PTHR13906:SF12">
    <property type="entry name" value="PROTEIN-SERINE O-PALMITOLEOYLTRANSFERASE PORCUPINE"/>
    <property type="match status" value="1"/>
</dbReference>
<feature type="transmembrane region" description="Helical" evidence="12">
    <location>
        <begin position="302"/>
        <end position="321"/>
    </location>
</feature>
<feature type="transmembrane region" description="Helical" evidence="12">
    <location>
        <begin position="134"/>
        <end position="152"/>
    </location>
</feature>
<comment type="catalytic activity">
    <reaction evidence="11">
        <text>[Wnt protein]-L-serine + (9Z)-hexadecenoyl-CoA = [Wnt protein]-O-(9Z)-hexadecenoyl-L-serine + CoA</text>
        <dbReference type="Rhea" id="RHEA:45336"/>
        <dbReference type="Rhea" id="RHEA-COMP:11170"/>
        <dbReference type="Rhea" id="RHEA-COMP:11171"/>
        <dbReference type="ChEBI" id="CHEBI:29999"/>
        <dbReference type="ChEBI" id="CHEBI:57287"/>
        <dbReference type="ChEBI" id="CHEBI:61540"/>
        <dbReference type="ChEBI" id="CHEBI:85189"/>
        <dbReference type="EC" id="2.3.1.250"/>
    </reaction>
</comment>
<keyword evidence="14" id="KW-1185">Reference proteome</keyword>
<feature type="transmembrane region" description="Helical" evidence="12">
    <location>
        <begin position="220"/>
        <end position="239"/>
    </location>
</feature>
<evidence type="ECO:0000256" key="10">
    <source>
        <dbReference type="ARBA" id="ARBA00040371"/>
    </source>
</evidence>
<accession>A0A3S0ZTZ6</accession>
<evidence type="ECO:0000256" key="12">
    <source>
        <dbReference type="SAM" id="Phobius"/>
    </source>
</evidence>
<feature type="transmembrane region" description="Helical" evidence="12">
    <location>
        <begin position="388"/>
        <end position="407"/>
    </location>
</feature>
<feature type="transmembrane region" description="Helical" evidence="12">
    <location>
        <begin position="364"/>
        <end position="382"/>
    </location>
</feature>
<reference evidence="13 14" key="1">
    <citation type="submission" date="2019-01" db="EMBL/GenBank/DDBJ databases">
        <title>A draft genome assembly of the solar-powered sea slug Elysia chlorotica.</title>
        <authorList>
            <person name="Cai H."/>
            <person name="Li Q."/>
            <person name="Fang X."/>
            <person name="Li J."/>
            <person name="Curtis N.E."/>
            <person name="Altenburger A."/>
            <person name="Shibata T."/>
            <person name="Feng M."/>
            <person name="Maeda T."/>
            <person name="Schwartz J.A."/>
            <person name="Shigenobu S."/>
            <person name="Lundholm N."/>
            <person name="Nishiyama T."/>
            <person name="Yang H."/>
            <person name="Hasebe M."/>
            <person name="Li S."/>
            <person name="Pierce S.K."/>
            <person name="Wang J."/>
        </authorList>
    </citation>
    <scope>NUCLEOTIDE SEQUENCE [LARGE SCALE GENOMIC DNA]</scope>
    <source>
        <strain evidence="13">EC2010</strain>
        <tissue evidence="13">Whole organism of an adult</tissue>
    </source>
</reference>
<feature type="transmembrane region" description="Helical" evidence="12">
    <location>
        <begin position="438"/>
        <end position="460"/>
    </location>
</feature>
<comment type="caution">
    <text evidence="13">The sequence shown here is derived from an EMBL/GenBank/DDBJ whole genome shotgun (WGS) entry which is preliminary data.</text>
</comment>
<dbReference type="GO" id="GO:0017147">
    <property type="term" value="F:Wnt-protein binding"/>
    <property type="evidence" value="ECO:0007669"/>
    <property type="project" value="TreeGrafter"/>
</dbReference>